<dbReference type="GO" id="GO:0016853">
    <property type="term" value="F:isomerase activity"/>
    <property type="evidence" value="ECO:0007669"/>
    <property type="project" value="UniProtKB-KW"/>
</dbReference>
<name>A0ABY4WEY3_9BACL</name>
<sequence>MGERGSVTISTYALFDQPLEQAVRQIIEDGWKSIEIMCEAGHSELLRWPKEKQKEFKQAGIEQGITWSIHAPIEGCNPAAESGKLRDQSLEMMKRCLELAVELDSAHVVMHAGEVHDRLDEAERARGVEQVQRFVEPLVSQLSGTETVLTLENVPPYPKVLGWTVSDLVEICARTDSQQLGIVYDVGHAHLIREGYALEALQEVFPYLMGLHLSDNHGLKDDHLAVGEGSIPYSAILAWLKENKYAGSWVLETTSLADARLSLQRLKEL</sequence>
<dbReference type="Proteomes" id="UP001056500">
    <property type="component" value="Chromosome"/>
</dbReference>
<feature type="domain" description="Xylose isomerase-like TIM barrel" evidence="1">
    <location>
        <begin position="25"/>
        <end position="268"/>
    </location>
</feature>
<protein>
    <submittedName>
        <fullName evidence="2">Sugar phosphate isomerase/epimerase</fullName>
    </submittedName>
</protein>
<dbReference type="Pfam" id="PF01261">
    <property type="entry name" value="AP_endonuc_2"/>
    <property type="match status" value="1"/>
</dbReference>
<reference evidence="2" key="1">
    <citation type="submission" date="2022-06" db="EMBL/GenBank/DDBJ databases">
        <title>Genome sequencing of Brevibacillus sp. BB3-R1.</title>
        <authorList>
            <person name="Heo J."/>
            <person name="Lee D."/>
            <person name="Won M."/>
            <person name="Han B.-H."/>
            <person name="Hong S.-B."/>
            <person name="Kwon S.-W."/>
        </authorList>
    </citation>
    <scope>NUCLEOTIDE SEQUENCE</scope>
    <source>
        <strain evidence="2">BB3-R1</strain>
    </source>
</reference>
<dbReference type="InterPro" id="IPR013022">
    <property type="entry name" value="Xyl_isomerase-like_TIM-brl"/>
</dbReference>
<organism evidence="2 3">
    <name type="scientific">Brevibacillus ruminantium</name>
    <dbReference type="NCBI Taxonomy" id="2950604"/>
    <lineage>
        <taxon>Bacteria</taxon>
        <taxon>Bacillati</taxon>
        <taxon>Bacillota</taxon>
        <taxon>Bacilli</taxon>
        <taxon>Bacillales</taxon>
        <taxon>Paenibacillaceae</taxon>
        <taxon>Brevibacillus</taxon>
    </lineage>
</organism>
<dbReference type="InterPro" id="IPR036237">
    <property type="entry name" value="Xyl_isomerase-like_sf"/>
</dbReference>
<proteinExistence type="predicted"/>
<dbReference type="InterPro" id="IPR050312">
    <property type="entry name" value="IolE/XylAMocC-like"/>
</dbReference>
<dbReference type="Gene3D" id="3.20.20.150">
    <property type="entry name" value="Divalent-metal-dependent TIM barrel enzymes"/>
    <property type="match status" value="1"/>
</dbReference>
<evidence type="ECO:0000313" key="2">
    <source>
        <dbReference type="EMBL" id="USG65617.1"/>
    </source>
</evidence>
<evidence type="ECO:0000313" key="3">
    <source>
        <dbReference type="Proteomes" id="UP001056500"/>
    </source>
</evidence>
<dbReference type="RefSeq" id="WP_251872704.1">
    <property type="nucleotide sequence ID" value="NZ_CP098755.1"/>
</dbReference>
<keyword evidence="3" id="KW-1185">Reference proteome</keyword>
<keyword evidence="2" id="KW-0413">Isomerase</keyword>
<evidence type="ECO:0000259" key="1">
    <source>
        <dbReference type="Pfam" id="PF01261"/>
    </source>
</evidence>
<dbReference type="EMBL" id="CP098755">
    <property type="protein sequence ID" value="USG65617.1"/>
    <property type="molecule type" value="Genomic_DNA"/>
</dbReference>
<dbReference type="SUPFAM" id="SSF51658">
    <property type="entry name" value="Xylose isomerase-like"/>
    <property type="match status" value="1"/>
</dbReference>
<accession>A0ABY4WEY3</accession>
<dbReference type="PANTHER" id="PTHR12110">
    <property type="entry name" value="HYDROXYPYRUVATE ISOMERASE"/>
    <property type="match status" value="1"/>
</dbReference>
<dbReference type="PANTHER" id="PTHR12110:SF21">
    <property type="entry name" value="XYLOSE ISOMERASE-LIKE TIM BARREL DOMAIN-CONTAINING PROTEIN"/>
    <property type="match status" value="1"/>
</dbReference>
<gene>
    <name evidence="2" type="ORF">NDK47_26545</name>
</gene>